<dbReference type="Proteomes" id="UP000323386">
    <property type="component" value="Unassembled WGS sequence"/>
</dbReference>
<gene>
    <name evidence="2" type="ORF">PSFLO_07352</name>
</gene>
<accession>A0A5C3FC64</accession>
<sequence length="349" mass="36604">MKSRVLGAKGNKARPGKHSGWRRASEVEQGMAEPSKLQKRAVQAVQTSKEGRQQASSWYGTLHAARSTSTSSSSMAFYAGQRQHQQQVGARTPSPTLSLSMTAAVGRVPGCCPRQAGLEAGRLAVWRSAWSRLHRRGSARYTGAYVGVALSAGQPGHAGRSNPTPCRSPPLGSSLFIEAARLWALLCEHAPCWSSKRAASASQPAAAGPHGQIGVRGACLSLALPAGQGLAPATATDCLLLLSCVLCGATPSARRAGTDASDQLSPTWHEAGSKQEQRSLGVVPIWIRLSPRSGQGKARRGEARPGCAGLGWAVPTMLGAALPRPGSFDRRRSSSRTSSLVPSHLSLRT</sequence>
<proteinExistence type="predicted"/>
<organism evidence="2 3">
    <name type="scientific">Pseudozyma flocculosa</name>
    <dbReference type="NCBI Taxonomy" id="84751"/>
    <lineage>
        <taxon>Eukaryota</taxon>
        <taxon>Fungi</taxon>
        <taxon>Dikarya</taxon>
        <taxon>Basidiomycota</taxon>
        <taxon>Ustilaginomycotina</taxon>
        <taxon>Ustilaginomycetes</taxon>
        <taxon>Ustilaginales</taxon>
        <taxon>Ustilaginaceae</taxon>
        <taxon>Pseudozyma</taxon>
    </lineage>
</organism>
<feature type="region of interest" description="Disordered" evidence="1">
    <location>
        <begin position="1"/>
        <end position="37"/>
    </location>
</feature>
<dbReference type="AlphaFoldDB" id="A0A5C3FC64"/>
<protein>
    <submittedName>
        <fullName evidence="2">Uncharacterized protein</fullName>
    </submittedName>
</protein>
<evidence type="ECO:0000256" key="1">
    <source>
        <dbReference type="SAM" id="MobiDB-lite"/>
    </source>
</evidence>
<evidence type="ECO:0000313" key="3">
    <source>
        <dbReference type="Proteomes" id="UP000323386"/>
    </source>
</evidence>
<evidence type="ECO:0000313" key="2">
    <source>
        <dbReference type="EMBL" id="SPO41870.1"/>
    </source>
</evidence>
<dbReference type="EMBL" id="OOIP01000032">
    <property type="protein sequence ID" value="SPO41870.1"/>
    <property type="molecule type" value="Genomic_DNA"/>
</dbReference>
<feature type="compositionally biased region" description="Basic residues" evidence="1">
    <location>
        <begin position="11"/>
        <end position="21"/>
    </location>
</feature>
<feature type="region of interest" description="Disordered" evidence="1">
    <location>
        <begin position="323"/>
        <end position="349"/>
    </location>
</feature>
<keyword evidence="3" id="KW-1185">Reference proteome</keyword>
<name>A0A5C3FC64_9BASI</name>
<reference evidence="2 3" key="1">
    <citation type="submission" date="2018-03" db="EMBL/GenBank/DDBJ databases">
        <authorList>
            <person name="Guldener U."/>
        </authorList>
    </citation>
    <scope>NUCLEOTIDE SEQUENCE [LARGE SCALE GENOMIC DNA]</scope>
    <source>
        <strain evidence="2 3">DAOM196992</strain>
    </source>
</reference>